<keyword evidence="4" id="KW-1185">Reference proteome</keyword>
<evidence type="ECO:0000313" key="3">
    <source>
        <dbReference type="EMBL" id="EDO07083.1"/>
    </source>
</evidence>
<keyword evidence="2" id="KW-0472">Membrane</keyword>
<evidence type="ECO:0000256" key="2">
    <source>
        <dbReference type="SAM" id="Phobius"/>
    </source>
</evidence>
<dbReference type="eggNOG" id="ENOG502RMID">
    <property type="taxonomic scope" value="Eukaryota"/>
</dbReference>
<feature type="compositionally biased region" description="Low complexity" evidence="1">
    <location>
        <begin position="11"/>
        <end position="29"/>
    </location>
</feature>
<dbReference type="GeneID" id="5478885"/>
<feature type="transmembrane region" description="Helical" evidence="2">
    <location>
        <begin position="346"/>
        <end position="368"/>
    </location>
</feature>
<feature type="transmembrane region" description="Helical" evidence="2">
    <location>
        <begin position="389"/>
        <end position="414"/>
    </location>
</feature>
<organism evidence="3 4">
    <name type="scientific">Babesia bovis</name>
    <dbReference type="NCBI Taxonomy" id="5865"/>
    <lineage>
        <taxon>Eukaryota</taxon>
        <taxon>Sar</taxon>
        <taxon>Alveolata</taxon>
        <taxon>Apicomplexa</taxon>
        <taxon>Aconoidasida</taxon>
        <taxon>Piroplasmida</taxon>
        <taxon>Babesiidae</taxon>
        <taxon>Babesia</taxon>
    </lineage>
</organism>
<dbReference type="OMA" id="ICEVALM"/>
<proteinExistence type="predicted"/>
<feature type="transmembrane region" description="Helical" evidence="2">
    <location>
        <begin position="420"/>
        <end position="444"/>
    </location>
</feature>
<feature type="compositionally biased region" description="Polar residues" evidence="1">
    <location>
        <begin position="1"/>
        <end position="10"/>
    </location>
</feature>
<feature type="transmembrane region" description="Helical" evidence="2">
    <location>
        <begin position="483"/>
        <end position="503"/>
    </location>
</feature>
<dbReference type="AlphaFoldDB" id="A7ARB4"/>
<dbReference type="PANTHER" id="PTHR36513:SF1">
    <property type="entry name" value="TRANSMEMBRANE PROTEIN"/>
    <property type="match status" value="1"/>
</dbReference>
<protein>
    <submittedName>
        <fullName evidence="3">Uncharacterized protein</fullName>
    </submittedName>
</protein>
<keyword evidence="2" id="KW-1133">Transmembrane helix</keyword>
<dbReference type="KEGG" id="bbo:BBOV_IV007270"/>
<dbReference type="InParanoid" id="A7ARB4"/>
<dbReference type="STRING" id="5865.A7ARB4"/>
<dbReference type="EMBL" id="AAXT01000002">
    <property type="protein sequence ID" value="EDO07083.1"/>
    <property type="molecule type" value="Genomic_DNA"/>
</dbReference>
<dbReference type="VEuPathDB" id="PiroplasmaDB:BBOV_IV007270"/>
<sequence length="1168" mass="131352">MDSVRTNSIPRSGSTEQHSSSRRSMSNTRRVYFSSPLETTNNAEERFNLVNGFQNHCNGQNTDESSPEAINEGLSNEVQLVNADDPGKQDSDFEDIIHNDATHLGVSVITLGPRLILDDEDDGESSVRHAHLITQGNIEDVMEHDACILPGMEDIDAKVYPHVSVLEDDQETTVSPVVDGNMEACLDSIYDFPPERDGPEMAETNIAEDSLIDRSWENGETSEDGFDNTCSVKPVVAFGGNEVTSVDGNSLAIYQNLNDSDSIGVINKADRGMVTSQVDSSSDYKTAIDYDECSYNNAATVINIVECDYISQDQMKSLTESHKDAVRYMKTREMNRYYTLDIHSCSWVTCAVNSLVFISLVSTTLLLSHILKQIYAQPEFAIHESIGDAICEVALMDLCISISLLAGTLVNLYCFGSHSIYYRMVVTTLGLFVLFAIIVVEYLLSLFHVIGNDKNIASHMGWFLDLHYNICIGRFCSYNLVSLLYKVVLAFFNIWILFNRFILPHLLVRFAEADSRRIKVASIDRCNIAVPNHPVFSDRHGTTSVVGYIVNFDYMGDLGFLWKAIANILGLSTRNAHPSGMIYQYVGQLNKDLRPHGYGLWQGASSYGEVLIGYWEHGLPLGTFKSMEYKTRSTSSQIMMGWVKCPLGGGITMGVAAVEMCTKNNGYHLLPRVTKYRAEIFDEDTVSEGVIKEAGTLEEISDIGVEYPQNDDVILRLYKVYRNLVPFDFGDCSAYLRDCKKRNGVFGNFKSRLCNMLTNRPGVTQLGRVFKSIFKTLEHNTPSFVEISSAKISISTDTCLNLYVDGYVPFDVTFDSDLSPLAYKKNQSMSLKVDENYDGIKTGLPKPTLLKPTVEPVLIIPGWKKRGSYKSPEVCVFIHGPHSSSEKSLQDIAQLYCSCNYPQYVKPIFFGWPPFCSVSKKDSPKYEESLDGCKEALERFLRALLMNSITDIHLVVDTSAVSIFLETFALITNMKDSYCIFRGVNDYSEMSVKCLNLLTVTLMFPECNMERFVNALYMPLRKHCDIVTVYGYTATSKWWKYFLDPTKHFMSKNITSFWTQRKAGTPNISMDHKLYIDGSPTLGSITLPPISTSIPSDNDCLDEEIIWLDVDCIDVTWLSSLSTASKCNRWQYCKEIADDLRELIVCRKRAKDRITILDRVVGNIWVHK</sequence>
<dbReference type="RefSeq" id="XP_001610651.1">
    <property type="nucleotide sequence ID" value="XM_001610601.1"/>
</dbReference>
<evidence type="ECO:0000256" key="1">
    <source>
        <dbReference type="SAM" id="MobiDB-lite"/>
    </source>
</evidence>
<reference evidence="4" key="2">
    <citation type="journal article" date="2020" name="Data Brief">
        <title>Transcriptome dataset of Babesia bovis life stages within vertebrate and invertebrate hosts.</title>
        <authorList>
            <person name="Ueti M.W."/>
            <person name="Johnson W.C."/>
            <person name="Kappmeyer L.S."/>
            <person name="Herndon D.R."/>
            <person name="Mousel M.R."/>
            <person name="Reif K.E."/>
            <person name="Taus N.S."/>
            <person name="Ifeonu O.O."/>
            <person name="Silva J.C."/>
            <person name="Suarez C.E."/>
            <person name="Brayton K.A."/>
        </authorList>
    </citation>
    <scope>NUCLEOTIDE SEQUENCE [LARGE SCALE GENOMIC DNA]</scope>
</reference>
<accession>A7ARB4</accession>
<name>A7ARB4_BABBO</name>
<reference evidence="3 4" key="1">
    <citation type="journal article" date="2007" name="PLoS Pathog.">
        <title>Genome sequence of Babesia bovis and comparative analysis of apicomplexan hemoprotozoa.</title>
        <authorList>
            <person name="Brayton K.A."/>
            <person name="Lau A.O.T."/>
            <person name="Herndon D.R."/>
            <person name="Hannick L."/>
            <person name="Kappmeyer L.S."/>
            <person name="Berens S.J."/>
            <person name="Bidwell S.L."/>
            <person name="Brown W.C."/>
            <person name="Crabtree J."/>
            <person name="Fadrosh D."/>
            <person name="Feldblum T."/>
            <person name="Forberger H.A."/>
            <person name="Haas B.J."/>
            <person name="Howell J.M."/>
            <person name="Khouri H."/>
            <person name="Koo H."/>
            <person name="Mann D.J."/>
            <person name="Norimine J."/>
            <person name="Paulsen I.T."/>
            <person name="Radune D."/>
            <person name="Ren Q."/>
            <person name="Smith R.K. Jr."/>
            <person name="Suarez C.E."/>
            <person name="White O."/>
            <person name="Wortman J.R."/>
            <person name="Knowles D.P. Jr."/>
            <person name="McElwain T.F."/>
            <person name="Nene V.M."/>
        </authorList>
    </citation>
    <scope>NUCLEOTIDE SEQUENCE [LARGE SCALE GENOMIC DNA]</scope>
    <source>
        <strain evidence="3">T2Bo</strain>
    </source>
</reference>
<gene>
    <name evidence="3" type="ORF">BBOV_IV007270</name>
</gene>
<keyword evidence="2" id="KW-0812">Transmembrane</keyword>
<reference evidence="4" key="3">
    <citation type="journal article" date="2021" name="Int. J. Parasitol.">
        <title>Comparative analysis of gene expression between Babesia bovis blood stages and kinetes allowed by improved genome annotation.</title>
        <authorList>
            <person name="Ueti M.W."/>
            <person name="Johnson W.C."/>
            <person name="Kappmeyer L.S."/>
            <person name="Herndon D.R."/>
            <person name="Mousel M.R."/>
            <person name="Reif K.E."/>
            <person name="Taus N.S."/>
            <person name="Ifeonu O.O."/>
            <person name="Silva J.C."/>
            <person name="Suarez C.E."/>
            <person name="Brayton K.A."/>
        </authorList>
    </citation>
    <scope>NUCLEOTIDE SEQUENCE [LARGE SCALE GENOMIC DNA]</scope>
</reference>
<dbReference type="Proteomes" id="UP000002173">
    <property type="component" value="Unassembled WGS sequence"/>
</dbReference>
<dbReference type="PANTHER" id="PTHR36513">
    <property type="entry name" value="ABC TRANSMEMBRANE TYPE-1 DOMAIN-CONTAINING PROTEIN"/>
    <property type="match status" value="1"/>
</dbReference>
<comment type="caution">
    <text evidence="3">The sequence shown here is derived from an EMBL/GenBank/DDBJ whole genome shotgun (WGS) entry which is preliminary data.</text>
</comment>
<evidence type="ECO:0000313" key="4">
    <source>
        <dbReference type="Proteomes" id="UP000002173"/>
    </source>
</evidence>
<feature type="region of interest" description="Disordered" evidence="1">
    <location>
        <begin position="1"/>
        <end position="29"/>
    </location>
</feature>